<feature type="compositionally biased region" description="Basic and acidic residues" evidence="1">
    <location>
        <begin position="351"/>
        <end position="361"/>
    </location>
</feature>
<evidence type="ECO:0000313" key="2">
    <source>
        <dbReference type="EMBL" id="RYR22954.1"/>
    </source>
</evidence>
<accession>A0A445A926</accession>
<keyword evidence="3" id="KW-1185">Reference proteome</keyword>
<dbReference type="PANTHER" id="PTHR36376">
    <property type="entry name" value="OS09G0514700 PROTEIN"/>
    <property type="match status" value="1"/>
</dbReference>
<feature type="region of interest" description="Disordered" evidence="1">
    <location>
        <begin position="351"/>
        <end position="374"/>
    </location>
</feature>
<protein>
    <submittedName>
        <fullName evidence="2">Uncharacterized protein</fullName>
    </submittedName>
</protein>
<dbReference type="PANTHER" id="PTHR36376:SF1">
    <property type="entry name" value="OS09G0514700 PROTEIN"/>
    <property type="match status" value="1"/>
</dbReference>
<organism evidence="2 3">
    <name type="scientific">Arachis hypogaea</name>
    <name type="common">Peanut</name>
    <dbReference type="NCBI Taxonomy" id="3818"/>
    <lineage>
        <taxon>Eukaryota</taxon>
        <taxon>Viridiplantae</taxon>
        <taxon>Streptophyta</taxon>
        <taxon>Embryophyta</taxon>
        <taxon>Tracheophyta</taxon>
        <taxon>Spermatophyta</taxon>
        <taxon>Magnoliopsida</taxon>
        <taxon>eudicotyledons</taxon>
        <taxon>Gunneridae</taxon>
        <taxon>Pentapetalae</taxon>
        <taxon>rosids</taxon>
        <taxon>fabids</taxon>
        <taxon>Fabales</taxon>
        <taxon>Fabaceae</taxon>
        <taxon>Papilionoideae</taxon>
        <taxon>50 kb inversion clade</taxon>
        <taxon>dalbergioids sensu lato</taxon>
        <taxon>Dalbergieae</taxon>
        <taxon>Pterocarpus clade</taxon>
        <taxon>Arachis</taxon>
    </lineage>
</organism>
<dbReference type="EMBL" id="SDMP01000013">
    <property type="protein sequence ID" value="RYR22954.1"/>
    <property type="molecule type" value="Genomic_DNA"/>
</dbReference>
<name>A0A445A926_ARAHY</name>
<reference evidence="2 3" key="1">
    <citation type="submission" date="2019-01" db="EMBL/GenBank/DDBJ databases">
        <title>Sequencing of cultivated peanut Arachis hypogaea provides insights into genome evolution and oil improvement.</title>
        <authorList>
            <person name="Chen X."/>
        </authorList>
    </citation>
    <scope>NUCLEOTIDE SEQUENCE [LARGE SCALE GENOMIC DNA]</scope>
    <source>
        <strain evidence="3">cv. Fuhuasheng</strain>
        <tissue evidence="2">Leaves</tissue>
    </source>
</reference>
<proteinExistence type="predicted"/>
<evidence type="ECO:0000313" key="3">
    <source>
        <dbReference type="Proteomes" id="UP000289738"/>
    </source>
</evidence>
<evidence type="ECO:0000256" key="1">
    <source>
        <dbReference type="SAM" id="MobiDB-lite"/>
    </source>
</evidence>
<comment type="caution">
    <text evidence="2">The sequence shown here is derived from an EMBL/GenBank/DDBJ whole genome shotgun (WGS) entry which is preliminary data.</text>
</comment>
<gene>
    <name evidence="2" type="ORF">Ahy_B03g068238</name>
</gene>
<sequence length="442" mass="48101">MGESLVQNFHQNNRGTVEAGAPYVDKDFASLIKEAAEATPSSFEFYVWSDKGINLHVDLNSSPSDWTNRFRNEVQVRETMYGNKSWSLRQDLACLGGSATQERCSLWDANPVQIDAHNGLAKSSSSLKFTKDIVVELGQRNKVESPLISDSLTPCSMNVKAAANSKQVNQCSALAEPDVNVVNNLMQDQSTLSAEESYGVPSNFIFGAESCAKVASKAFFDSYATGTPFKSLCDSVGNSLSDLGTLAYQASKPDDECFQDCDLLNDSCFVNPGVVCPGASLSSSMELQISEAASCHKYPSVSLCENDGSLDLSEPKNTSDTEQCGPAIDGNNFAALTEEWVGMSVDGRESSECSQLDDRVQKSGQGYDDQGSKMKLSKKRKCDSEIQASSGTPVTRILRSMKNTVARILPRRSMRRMSKDRTVFLPIVWIQLSVVAAITSYI</sequence>
<dbReference type="AlphaFoldDB" id="A0A445A926"/>
<dbReference type="Proteomes" id="UP000289738">
    <property type="component" value="Chromosome B03"/>
</dbReference>